<protein>
    <recommendedName>
        <fullName evidence="2">PTS EIIC type-3 domain-containing protein</fullName>
    </recommendedName>
</protein>
<dbReference type="AlphaFoldDB" id="A0A1L7LGW1"/>
<keyword evidence="1" id="KW-1133">Transmembrane helix</keyword>
<keyword evidence="4" id="KW-1185">Reference proteome</keyword>
<gene>
    <name evidence="3" type="ORF">SRT_01700</name>
</gene>
<accession>A0A1L7LGW1</accession>
<feature type="transmembrane region" description="Helical" evidence="1">
    <location>
        <begin position="152"/>
        <end position="170"/>
    </location>
</feature>
<reference evidence="3 4" key="1">
    <citation type="journal article" date="2016" name="Microbiol. Immunol.">
        <title>Complete genome sequence of Streptococcus troglodytae TKU31 isolated from the oral cavity of a chimpanzee (Pan troglodytes).</title>
        <authorList>
            <person name="Okamoto M."/>
            <person name="Naito M."/>
            <person name="Miyanohara M."/>
            <person name="Imai S."/>
            <person name="Nomura Y."/>
            <person name="Saito W."/>
            <person name="Momoi Y."/>
            <person name="Takada K."/>
            <person name="Miyabe-Nishiwaki T."/>
            <person name="Tomonaga M."/>
            <person name="Hanada N."/>
        </authorList>
    </citation>
    <scope>NUCLEOTIDE SEQUENCE [LARGE SCALE GENOMIC DNA]</scope>
    <source>
        <strain evidence="4">TKU 31</strain>
    </source>
</reference>
<feature type="transmembrane region" description="Helical" evidence="1">
    <location>
        <begin position="94"/>
        <end position="114"/>
    </location>
</feature>
<feature type="transmembrane region" description="Helical" evidence="1">
    <location>
        <begin position="21"/>
        <end position="46"/>
    </location>
</feature>
<evidence type="ECO:0000259" key="2">
    <source>
        <dbReference type="PROSITE" id="PS51105"/>
    </source>
</evidence>
<dbReference type="GO" id="GO:0008982">
    <property type="term" value="F:protein-N(PI)-phosphohistidine-sugar phosphotransferase activity"/>
    <property type="evidence" value="ECO:0007669"/>
    <property type="project" value="InterPro"/>
</dbReference>
<dbReference type="GO" id="GO:1901264">
    <property type="term" value="P:carbohydrate derivative transport"/>
    <property type="evidence" value="ECO:0007669"/>
    <property type="project" value="TreeGrafter"/>
</dbReference>
<evidence type="ECO:0000313" key="3">
    <source>
        <dbReference type="EMBL" id="BAQ23431.1"/>
    </source>
</evidence>
<dbReference type="RefSeq" id="WP_128832731.1">
    <property type="nucleotide sequence ID" value="NZ_AP014612.1"/>
</dbReference>
<dbReference type="GO" id="GO:0009401">
    <property type="term" value="P:phosphoenolpyruvate-dependent sugar phosphotransferase system"/>
    <property type="evidence" value="ECO:0007669"/>
    <property type="project" value="InterPro"/>
</dbReference>
<dbReference type="PANTHER" id="PTHR33989">
    <property type="match status" value="1"/>
</dbReference>
<feature type="transmembrane region" description="Helical" evidence="1">
    <location>
        <begin position="120"/>
        <end position="140"/>
    </location>
</feature>
<feature type="transmembrane region" description="Helical" evidence="1">
    <location>
        <begin position="66"/>
        <end position="87"/>
    </location>
</feature>
<feature type="transmembrane region" description="Helical" evidence="1">
    <location>
        <begin position="199"/>
        <end position="219"/>
    </location>
</feature>
<feature type="transmembrane region" description="Helical" evidence="1">
    <location>
        <begin position="304"/>
        <end position="322"/>
    </location>
</feature>
<organism evidence="3 4">
    <name type="scientific">Streptococcus troglodytae</name>
    <dbReference type="NCBI Taxonomy" id="1111760"/>
    <lineage>
        <taxon>Bacteria</taxon>
        <taxon>Bacillati</taxon>
        <taxon>Bacillota</taxon>
        <taxon>Bacilli</taxon>
        <taxon>Lactobacillales</taxon>
        <taxon>Streptococcaceae</taxon>
        <taxon>Streptococcus</taxon>
    </lineage>
</organism>
<dbReference type="EMBL" id="AP014612">
    <property type="protein sequence ID" value="BAQ23431.1"/>
    <property type="molecule type" value="Genomic_DNA"/>
</dbReference>
<evidence type="ECO:0000256" key="1">
    <source>
        <dbReference type="SAM" id="Phobius"/>
    </source>
</evidence>
<proteinExistence type="predicted"/>
<feature type="transmembrane region" description="Helical" evidence="1">
    <location>
        <begin position="369"/>
        <end position="394"/>
    </location>
</feature>
<evidence type="ECO:0000313" key="4">
    <source>
        <dbReference type="Proteomes" id="UP000217758"/>
    </source>
</evidence>
<dbReference type="InterPro" id="IPR004501">
    <property type="entry name" value="PTS_EIIC_3"/>
</dbReference>
<dbReference type="KEGG" id="strg:SRT_01700"/>
<keyword evidence="1" id="KW-0812">Transmembrane</keyword>
<sequence length="406" mass="46253">MRWFYECRSLLYESMHQVFPLALIYSFSVLIHNLFLSPTSFFSVTADLNLYKNKWILSFTERFLEFDRIVLCLLVGLCMAYFIRLLLKRRQVDSFIPSIVSFLLVWLLFGEVNFDVDNHIAQPIWLFQVLGALVFCGAALLNKKLKHHHFQLLKWLFLSLFVYVTLFWGITTYKIPFLNINYYVQEGFSNLLGNGPSHLFLIIFLSFGGVILFSLGLIVPEVLASPNFSLNVVSENLDAVLNHSIHKVPHLFTLYTVQDAFALYGGVGLLLALGIAILLISRRYRINTSYKMAGLSFVPLLFDQPLPLLLSFPILFQPLLLIPMLLTTLVAELLGACCLAIGLVNPAVYEVPTGTPNFLFGFLASNGDWRYLVVTVIILVISVMIYLPFVKIVLFREVLNEKNSEL</sequence>
<dbReference type="GO" id="GO:0005886">
    <property type="term" value="C:plasma membrane"/>
    <property type="evidence" value="ECO:0007669"/>
    <property type="project" value="TreeGrafter"/>
</dbReference>
<dbReference type="PROSITE" id="PS51105">
    <property type="entry name" value="PTS_EIIC_TYPE_3"/>
    <property type="match status" value="1"/>
</dbReference>
<feature type="domain" description="PTS EIIC type-3" evidence="2">
    <location>
        <begin position="1"/>
        <end position="389"/>
    </location>
</feature>
<dbReference type="PANTHER" id="PTHR33989:SF10">
    <property type="entry name" value="PERMEASE IIC COMPONENT"/>
    <property type="match status" value="1"/>
</dbReference>
<dbReference type="InterPro" id="IPR051088">
    <property type="entry name" value="PTS_Sugar-EIIC/EIIB"/>
</dbReference>
<feature type="transmembrane region" description="Helical" evidence="1">
    <location>
        <begin position="329"/>
        <end position="349"/>
    </location>
</feature>
<name>A0A1L7LGW1_9STRE</name>
<keyword evidence="1" id="KW-0472">Membrane</keyword>
<dbReference type="Proteomes" id="UP000217758">
    <property type="component" value="Chromosome"/>
</dbReference>
<feature type="transmembrane region" description="Helical" evidence="1">
    <location>
        <begin position="261"/>
        <end position="284"/>
    </location>
</feature>